<accession>A0A803NUT3</accession>
<keyword evidence="3" id="KW-1185">Reference proteome</keyword>
<dbReference type="GO" id="GO:0004523">
    <property type="term" value="F:RNA-DNA hybrid ribonuclease activity"/>
    <property type="evidence" value="ECO:0007669"/>
    <property type="project" value="InterPro"/>
</dbReference>
<dbReference type="InterPro" id="IPR012337">
    <property type="entry name" value="RNaseH-like_sf"/>
</dbReference>
<evidence type="ECO:0000313" key="3">
    <source>
        <dbReference type="Proteomes" id="UP000596661"/>
    </source>
</evidence>
<reference evidence="2" key="1">
    <citation type="submission" date="2018-11" db="EMBL/GenBank/DDBJ databases">
        <authorList>
            <person name="Grassa J C."/>
        </authorList>
    </citation>
    <scope>NUCLEOTIDE SEQUENCE [LARGE SCALE GENOMIC DNA]</scope>
</reference>
<dbReference type="Pfam" id="PF13456">
    <property type="entry name" value="RVT_3"/>
    <property type="match status" value="1"/>
</dbReference>
<sequence length="186" mass="20773">MIERGFKEHSSLLVQNVESIEAGGGIEVVRWGLLRPGRMKCFVDFAYAEDQGDVAAVIFDAEGVVKWFGAKKVSFVSVMQGELEALSFGVSLVRHLAEVGADFYSDNLPLVSGLSEGRSPHWGIRFTFNKFCNDFDITRHFVVWISRVFNEAAHTLARWGLTHSCNGYLPFLEVSPHVLTKFLCLA</sequence>
<dbReference type="GO" id="GO:0003676">
    <property type="term" value="F:nucleic acid binding"/>
    <property type="evidence" value="ECO:0007669"/>
    <property type="project" value="InterPro"/>
</dbReference>
<dbReference type="Gramene" id="evm.model.02.1721">
    <property type="protein sequence ID" value="cds.evm.model.02.1721"/>
    <property type="gene ID" value="evm.TU.02.1721"/>
</dbReference>
<evidence type="ECO:0000313" key="2">
    <source>
        <dbReference type="EnsemblPlants" id="cds.evm.model.02.1721"/>
    </source>
</evidence>
<dbReference type="PANTHER" id="PTHR47074">
    <property type="entry name" value="BNAC02G40300D PROTEIN"/>
    <property type="match status" value="1"/>
</dbReference>
<dbReference type="EMBL" id="UZAU01000218">
    <property type="status" value="NOT_ANNOTATED_CDS"/>
    <property type="molecule type" value="Genomic_DNA"/>
</dbReference>
<reference evidence="2" key="2">
    <citation type="submission" date="2021-03" db="UniProtKB">
        <authorList>
            <consortium name="EnsemblPlants"/>
        </authorList>
    </citation>
    <scope>IDENTIFICATION</scope>
</reference>
<proteinExistence type="predicted"/>
<name>A0A803NUT3_CANSA</name>
<evidence type="ECO:0000259" key="1">
    <source>
        <dbReference type="Pfam" id="PF13456"/>
    </source>
</evidence>
<organism evidence="2 3">
    <name type="scientific">Cannabis sativa</name>
    <name type="common">Hemp</name>
    <name type="synonym">Marijuana</name>
    <dbReference type="NCBI Taxonomy" id="3483"/>
    <lineage>
        <taxon>Eukaryota</taxon>
        <taxon>Viridiplantae</taxon>
        <taxon>Streptophyta</taxon>
        <taxon>Embryophyta</taxon>
        <taxon>Tracheophyta</taxon>
        <taxon>Spermatophyta</taxon>
        <taxon>Magnoliopsida</taxon>
        <taxon>eudicotyledons</taxon>
        <taxon>Gunneridae</taxon>
        <taxon>Pentapetalae</taxon>
        <taxon>rosids</taxon>
        <taxon>fabids</taxon>
        <taxon>Rosales</taxon>
        <taxon>Cannabaceae</taxon>
        <taxon>Cannabis</taxon>
    </lineage>
</organism>
<dbReference type="EnsemblPlants" id="evm.model.02.1721">
    <property type="protein sequence ID" value="cds.evm.model.02.1721"/>
    <property type="gene ID" value="evm.TU.02.1721"/>
</dbReference>
<dbReference type="PANTHER" id="PTHR47074:SF11">
    <property type="entry name" value="REVERSE TRANSCRIPTASE-LIKE PROTEIN"/>
    <property type="match status" value="1"/>
</dbReference>
<dbReference type="AlphaFoldDB" id="A0A803NUT3"/>
<dbReference type="InterPro" id="IPR002156">
    <property type="entry name" value="RNaseH_domain"/>
</dbReference>
<protein>
    <recommendedName>
        <fullName evidence="1">RNase H type-1 domain-containing protein</fullName>
    </recommendedName>
</protein>
<feature type="domain" description="RNase H type-1" evidence="1">
    <location>
        <begin position="48"/>
        <end position="159"/>
    </location>
</feature>
<dbReference type="Proteomes" id="UP000596661">
    <property type="component" value="Chromosome 2"/>
</dbReference>
<dbReference type="InterPro" id="IPR052929">
    <property type="entry name" value="RNase_H-like_EbsB-rel"/>
</dbReference>
<dbReference type="SUPFAM" id="SSF53098">
    <property type="entry name" value="Ribonuclease H-like"/>
    <property type="match status" value="1"/>
</dbReference>